<dbReference type="Proteomes" id="UP000054018">
    <property type="component" value="Unassembled WGS sequence"/>
</dbReference>
<reference evidence="2" key="2">
    <citation type="submission" date="2015-01" db="EMBL/GenBank/DDBJ databases">
        <title>Evolutionary Origins and Diversification of the Mycorrhizal Mutualists.</title>
        <authorList>
            <consortium name="DOE Joint Genome Institute"/>
            <consortium name="Mycorrhizal Genomics Consortium"/>
            <person name="Kohler A."/>
            <person name="Kuo A."/>
            <person name="Nagy L.G."/>
            <person name="Floudas D."/>
            <person name="Copeland A."/>
            <person name="Barry K.W."/>
            <person name="Cichocki N."/>
            <person name="Veneault-Fourrey C."/>
            <person name="LaButti K."/>
            <person name="Lindquist E.A."/>
            <person name="Lipzen A."/>
            <person name="Lundell T."/>
            <person name="Morin E."/>
            <person name="Murat C."/>
            <person name="Riley R."/>
            <person name="Ohm R."/>
            <person name="Sun H."/>
            <person name="Tunlid A."/>
            <person name="Henrissat B."/>
            <person name="Grigoriev I.V."/>
            <person name="Hibbett D.S."/>
            <person name="Martin F."/>
        </authorList>
    </citation>
    <scope>NUCLEOTIDE SEQUENCE [LARGE SCALE GENOMIC DNA]</scope>
    <source>
        <strain evidence="2">441</strain>
    </source>
</reference>
<gene>
    <name evidence="1" type="ORF">PISMIDRAFT_271967</name>
</gene>
<accession>A0A0C9ZAJ5</accession>
<evidence type="ECO:0000313" key="1">
    <source>
        <dbReference type="EMBL" id="KIK26311.1"/>
    </source>
</evidence>
<dbReference type="HOGENOM" id="CLU_2224249_0_0_1"/>
<name>A0A0C9ZAJ5_9AGAM</name>
<evidence type="ECO:0000313" key="2">
    <source>
        <dbReference type="Proteomes" id="UP000054018"/>
    </source>
</evidence>
<protein>
    <submittedName>
        <fullName evidence="1">Uncharacterized protein</fullName>
    </submittedName>
</protein>
<proteinExistence type="predicted"/>
<dbReference type="AlphaFoldDB" id="A0A0C9ZAJ5"/>
<organism evidence="1 2">
    <name type="scientific">Pisolithus microcarpus 441</name>
    <dbReference type="NCBI Taxonomy" id="765257"/>
    <lineage>
        <taxon>Eukaryota</taxon>
        <taxon>Fungi</taxon>
        <taxon>Dikarya</taxon>
        <taxon>Basidiomycota</taxon>
        <taxon>Agaricomycotina</taxon>
        <taxon>Agaricomycetes</taxon>
        <taxon>Agaricomycetidae</taxon>
        <taxon>Boletales</taxon>
        <taxon>Sclerodermatineae</taxon>
        <taxon>Pisolithaceae</taxon>
        <taxon>Pisolithus</taxon>
    </lineage>
</organism>
<dbReference type="EMBL" id="KN833702">
    <property type="protein sequence ID" value="KIK26311.1"/>
    <property type="molecule type" value="Genomic_DNA"/>
</dbReference>
<reference evidence="1 2" key="1">
    <citation type="submission" date="2014-04" db="EMBL/GenBank/DDBJ databases">
        <authorList>
            <consortium name="DOE Joint Genome Institute"/>
            <person name="Kuo A."/>
            <person name="Kohler A."/>
            <person name="Costa M.D."/>
            <person name="Nagy L.G."/>
            <person name="Floudas D."/>
            <person name="Copeland A."/>
            <person name="Barry K.W."/>
            <person name="Cichocki N."/>
            <person name="Veneault-Fourrey C."/>
            <person name="LaButti K."/>
            <person name="Lindquist E.A."/>
            <person name="Lipzen A."/>
            <person name="Lundell T."/>
            <person name="Morin E."/>
            <person name="Murat C."/>
            <person name="Sun H."/>
            <person name="Tunlid A."/>
            <person name="Henrissat B."/>
            <person name="Grigoriev I.V."/>
            <person name="Hibbett D.S."/>
            <person name="Martin F."/>
            <person name="Nordberg H.P."/>
            <person name="Cantor M.N."/>
            <person name="Hua S.X."/>
        </authorList>
    </citation>
    <scope>NUCLEOTIDE SEQUENCE [LARGE SCALE GENOMIC DNA]</scope>
    <source>
        <strain evidence="1 2">441</strain>
    </source>
</reference>
<keyword evidence="2" id="KW-1185">Reference proteome</keyword>
<sequence length="106" mass="11881">MHRPTCHASLVASVSIICGETRSFPLPYRQIPVPEEIMYGLTNGDDLGRAAKNSPSGPMSTENICTEILTKYLASARCARENRIRQARPQKTIVIQYSMLKVYTHE</sequence>